<dbReference type="KEGG" id="fmr:Fuma_01925"/>
<gene>
    <name evidence="2" type="ORF">Fuma_01925</name>
</gene>
<accession>A0A1P8WE03</accession>
<feature type="signal peptide" evidence="1">
    <location>
        <begin position="1"/>
        <end position="25"/>
    </location>
</feature>
<protein>
    <recommendedName>
        <fullName evidence="4">DUF885 domain-containing protein</fullName>
    </recommendedName>
</protein>
<name>A0A1P8WE03_9PLAN</name>
<feature type="chain" id="PRO_5013111742" description="DUF885 domain-containing protein" evidence="1">
    <location>
        <begin position="26"/>
        <end position="512"/>
    </location>
</feature>
<organism evidence="2 3">
    <name type="scientific">Fuerstiella marisgermanici</name>
    <dbReference type="NCBI Taxonomy" id="1891926"/>
    <lineage>
        <taxon>Bacteria</taxon>
        <taxon>Pseudomonadati</taxon>
        <taxon>Planctomycetota</taxon>
        <taxon>Planctomycetia</taxon>
        <taxon>Planctomycetales</taxon>
        <taxon>Planctomycetaceae</taxon>
        <taxon>Fuerstiella</taxon>
    </lineage>
</organism>
<dbReference type="Proteomes" id="UP000187735">
    <property type="component" value="Chromosome"/>
</dbReference>
<reference evidence="2 3" key="1">
    <citation type="journal article" date="2016" name="Front. Microbiol.">
        <title>Fuerstia marisgermanicae gen. nov., sp. nov., an Unusual Member of the Phylum Planctomycetes from the German Wadden Sea.</title>
        <authorList>
            <person name="Kohn T."/>
            <person name="Heuer A."/>
            <person name="Jogler M."/>
            <person name="Vollmers J."/>
            <person name="Boedeker C."/>
            <person name="Bunk B."/>
            <person name="Rast P."/>
            <person name="Borchert D."/>
            <person name="Glockner I."/>
            <person name="Freese H.M."/>
            <person name="Klenk H.P."/>
            <person name="Overmann J."/>
            <person name="Kaster A.K."/>
            <person name="Rohde M."/>
            <person name="Wiegand S."/>
            <person name="Jogler C."/>
        </authorList>
    </citation>
    <scope>NUCLEOTIDE SEQUENCE [LARGE SCALE GENOMIC DNA]</scope>
    <source>
        <strain evidence="2 3">NH11</strain>
    </source>
</reference>
<sequence length="512" mass="58167" precursor="true">MNLFRATLTALTLISVLLMNESAVAQKKETVVEKFADALGDLLREAVGEKKVVPAQRIRQMAQPALPEPAPDQLKRREERLTAYSNAMVEWIAPVCELSPEETALLQKFAADRVAEKQKDWKPDPNRDPLHDTFPVKFTLAMGTAEQLDLTRQQRKLNGLLNDEQLDRLSAAADERRAFHLHATVERVLNMLDEELYLTAAQRKEMYQPLRERLDGMEGSSFAFTPQSYYYKQQSLAFLLRRGDHLKCLNAAQRARAKDFSDAAASQNNNGVSNEQYLYFSSSEGMHTWGDKLLEASKIQRERISRACAVRAAYGQAEWGLSDEDARHLEIAGKGVAENLIEDWKKTTRQRLKTYEDQAGRFGGNFSFGVSVPDLNLIESDALWKHTVESLLPVAYEPALTRHVAMRRSSAIHLTALLDKELWLRPEQRSKVQELVEESLPSGNFQNPYRKYMEEVATLVMPLFKFSKQDATVFQGAQQEAWNAMKGEFDFNGRYVQVNLANGGSFNFQIPK</sequence>
<dbReference type="RefSeq" id="WP_077023954.1">
    <property type="nucleotide sequence ID" value="NZ_CP017641.1"/>
</dbReference>
<evidence type="ECO:0000313" key="3">
    <source>
        <dbReference type="Proteomes" id="UP000187735"/>
    </source>
</evidence>
<evidence type="ECO:0008006" key="4">
    <source>
        <dbReference type="Google" id="ProtNLM"/>
    </source>
</evidence>
<dbReference type="AlphaFoldDB" id="A0A1P8WE03"/>
<dbReference type="EMBL" id="CP017641">
    <property type="protein sequence ID" value="APZ92315.1"/>
    <property type="molecule type" value="Genomic_DNA"/>
</dbReference>
<keyword evidence="1" id="KW-0732">Signal</keyword>
<evidence type="ECO:0000256" key="1">
    <source>
        <dbReference type="SAM" id="SignalP"/>
    </source>
</evidence>
<proteinExistence type="predicted"/>
<dbReference type="OrthoDB" id="294317at2"/>
<evidence type="ECO:0000313" key="2">
    <source>
        <dbReference type="EMBL" id="APZ92315.1"/>
    </source>
</evidence>
<keyword evidence="3" id="KW-1185">Reference proteome</keyword>